<dbReference type="NCBIfam" id="TIGR02464">
    <property type="entry name" value="ribofla_fusion"/>
    <property type="match status" value="1"/>
</dbReference>
<organism evidence="4 5">
    <name type="scientific">Actinokineospora terrae</name>
    <dbReference type="NCBI Taxonomy" id="155974"/>
    <lineage>
        <taxon>Bacteria</taxon>
        <taxon>Bacillati</taxon>
        <taxon>Actinomycetota</taxon>
        <taxon>Actinomycetes</taxon>
        <taxon>Pseudonocardiales</taxon>
        <taxon>Pseudonocardiaceae</taxon>
        <taxon>Actinokineospora</taxon>
    </lineage>
</organism>
<comment type="catalytic activity">
    <reaction evidence="1">
        <text>5-amino-6-(5-phospho-D-ribosylamino)uracil + H2O = 5,6-diaminouracil + D-ribose 5-phosphate</text>
        <dbReference type="Rhea" id="RHEA:55020"/>
        <dbReference type="ChEBI" id="CHEBI:15377"/>
        <dbReference type="ChEBI" id="CHEBI:46252"/>
        <dbReference type="ChEBI" id="CHEBI:58453"/>
        <dbReference type="ChEBI" id="CHEBI:78346"/>
    </reaction>
</comment>
<evidence type="ECO:0000256" key="2">
    <source>
        <dbReference type="ARBA" id="ARBA00000751"/>
    </source>
</evidence>
<dbReference type="RefSeq" id="WP_092780993.1">
    <property type="nucleotide sequence ID" value="NZ_FOGI01000008.1"/>
</dbReference>
<evidence type="ECO:0000313" key="5">
    <source>
        <dbReference type="Proteomes" id="UP000199051"/>
    </source>
</evidence>
<evidence type="ECO:0000313" key="4">
    <source>
        <dbReference type="EMBL" id="SES21773.1"/>
    </source>
</evidence>
<proteinExistence type="predicted"/>
<comment type="catalytic activity">
    <reaction evidence="2">
        <text>2,5-diamino-6-hydroxy-4-(5-phosphoribosylamino)-pyrimidine + H2O = 2,5,6-triamino-4-hydroxypyrimidine + D-ribose 5-phosphate</text>
        <dbReference type="Rhea" id="RHEA:23436"/>
        <dbReference type="ChEBI" id="CHEBI:15377"/>
        <dbReference type="ChEBI" id="CHEBI:58614"/>
        <dbReference type="ChEBI" id="CHEBI:78346"/>
        <dbReference type="ChEBI" id="CHEBI:137796"/>
    </reaction>
</comment>
<sequence>MGDKRDKFLFFWGHQPERDGTIGRGCLSQWWLAAFEVDGVRFTTAEHYMMWRKAELFEDDDRAEQILRAAHPAQAKDLGRTVRGFDAAQWAAHRYDIVLAGSVAKFEQNPDLRAYLLGTGQRVLVEASPLDAVWGIGLTADDPRAEDPTQWPGLNLLGRALGQARDILSI</sequence>
<dbReference type="AlphaFoldDB" id="A0A1H9VKP3"/>
<dbReference type="SUPFAM" id="SSF143990">
    <property type="entry name" value="YbiA-like"/>
    <property type="match status" value="1"/>
</dbReference>
<dbReference type="Pfam" id="PF08719">
    <property type="entry name" value="NADAR"/>
    <property type="match status" value="1"/>
</dbReference>
<feature type="domain" description="NADAR" evidence="3">
    <location>
        <begin position="10"/>
        <end position="168"/>
    </location>
</feature>
<dbReference type="Proteomes" id="UP000199051">
    <property type="component" value="Unassembled WGS sequence"/>
</dbReference>
<dbReference type="EMBL" id="FOGI01000008">
    <property type="protein sequence ID" value="SES21773.1"/>
    <property type="molecule type" value="Genomic_DNA"/>
</dbReference>
<dbReference type="InterPro" id="IPR037238">
    <property type="entry name" value="YbiA-like_sf"/>
</dbReference>
<dbReference type="Gene3D" id="1.10.357.40">
    <property type="entry name" value="YbiA-like"/>
    <property type="match status" value="1"/>
</dbReference>
<dbReference type="STRING" id="155974.SAMN04487818_108410"/>
<keyword evidence="5" id="KW-1185">Reference proteome</keyword>
<accession>A0A1H9VKP3</accession>
<dbReference type="InterPro" id="IPR012816">
    <property type="entry name" value="NADAR"/>
</dbReference>
<name>A0A1H9VKP3_9PSEU</name>
<reference evidence="5" key="1">
    <citation type="submission" date="2016-10" db="EMBL/GenBank/DDBJ databases">
        <authorList>
            <person name="Varghese N."/>
            <person name="Submissions S."/>
        </authorList>
    </citation>
    <scope>NUCLEOTIDE SEQUENCE [LARGE SCALE GENOMIC DNA]</scope>
    <source>
        <strain evidence="5">DSM 44260</strain>
    </source>
</reference>
<evidence type="ECO:0000256" key="1">
    <source>
        <dbReference type="ARBA" id="ARBA00000022"/>
    </source>
</evidence>
<gene>
    <name evidence="4" type="ORF">SAMN04487818_108410</name>
</gene>
<dbReference type="CDD" id="cd15457">
    <property type="entry name" value="NADAR"/>
    <property type="match status" value="1"/>
</dbReference>
<protein>
    <recommendedName>
        <fullName evidence="3">NADAR domain-containing protein</fullName>
    </recommendedName>
</protein>
<evidence type="ECO:0000259" key="3">
    <source>
        <dbReference type="Pfam" id="PF08719"/>
    </source>
</evidence>